<dbReference type="AlphaFoldDB" id="A0A0G0UKF4"/>
<reference evidence="1 2" key="1">
    <citation type="journal article" date="2015" name="Nature">
        <title>rRNA introns, odd ribosomes, and small enigmatic genomes across a large radiation of phyla.</title>
        <authorList>
            <person name="Brown C.T."/>
            <person name="Hug L.A."/>
            <person name="Thomas B.C."/>
            <person name="Sharon I."/>
            <person name="Castelle C.J."/>
            <person name="Singh A."/>
            <person name="Wilkins M.J."/>
            <person name="Williams K.H."/>
            <person name="Banfield J.F."/>
        </authorList>
    </citation>
    <scope>NUCLEOTIDE SEQUENCE [LARGE SCALE GENOMIC DNA]</scope>
</reference>
<protein>
    <submittedName>
        <fullName evidence="1">Uncharacterized protein</fullName>
    </submittedName>
</protein>
<accession>A0A0G0UKF4</accession>
<gene>
    <name evidence="1" type="ORF">UU32_C0002G0026</name>
</gene>
<dbReference type="EMBL" id="LCAE01000002">
    <property type="protein sequence ID" value="KKR88001.1"/>
    <property type="molecule type" value="Genomic_DNA"/>
</dbReference>
<evidence type="ECO:0000313" key="2">
    <source>
        <dbReference type="Proteomes" id="UP000033858"/>
    </source>
</evidence>
<comment type="caution">
    <text evidence="1">The sequence shown here is derived from an EMBL/GenBank/DDBJ whole genome shotgun (WGS) entry which is preliminary data.</text>
</comment>
<name>A0A0G0UKF4_9BACT</name>
<proteinExistence type="predicted"/>
<dbReference type="Proteomes" id="UP000033858">
    <property type="component" value="Unassembled WGS sequence"/>
</dbReference>
<organism evidence="1 2">
    <name type="scientific">Candidatus Woesebacteria bacterium GW2011_GWB1_41_10</name>
    <dbReference type="NCBI Taxonomy" id="1618577"/>
    <lineage>
        <taxon>Bacteria</taxon>
        <taxon>Candidatus Woeseibacteriota</taxon>
    </lineage>
</organism>
<sequence>MIYIMSRMIVSNVRFPEDEWLQLKAVASTYDMSANEYLRRAVRIQTARNITATKKTKPKKDPYQAMEDFIFFASKNRAKREATGASEEDKIIYDVE</sequence>
<evidence type="ECO:0000313" key="1">
    <source>
        <dbReference type="EMBL" id="KKR88001.1"/>
    </source>
</evidence>